<protein>
    <submittedName>
        <fullName evidence="2">Sporulation related protein</fullName>
    </submittedName>
</protein>
<organism evidence="2 3">
    <name type="scientific">Motilibacter peucedani</name>
    <dbReference type="NCBI Taxonomy" id="598650"/>
    <lineage>
        <taxon>Bacteria</taxon>
        <taxon>Bacillati</taxon>
        <taxon>Actinomycetota</taxon>
        <taxon>Actinomycetes</taxon>
        <taxon>Motilibacterales</taxon>
        <taxon>Motilibacteraceae</taxon>
        <taxon>Motilibacter</taxon>
    </lineage>
</organism>
<sequence length="541" mass="55103">MANRVRRVLARALPVALVASSAAVGSLTGLPTGSAAPSGLPLGAAGLPETRTTRTVQAGVTVTTITRGRPGATDSWTLEVAVPSDSTDPDAPATALAPQPEAQALADRLQAAGLPARAERVTTPALADFTGGTIGWRVRVGSFPTKEAAELVRPQVLAAGASASSVYTGWDGDQPDEGPWHLQVVTIDPRTFSGRLEATVGPDVHDRETTSALARAAGATVATNAGYFVLDPASGAPGDPAGAGVYDGQVLSEPITGRPALVLRDDARGTRIERLHWSGTARGEQTLALDGIDRVPGLIRNCGGTPDDLSPAGVPTATPLHDTTCTDADEVVAFTSGYAATTPAGPGLEAVLDAHQRVVALRSPRGGSLPAGGYSVQATGSDVAALRSAVRVGHRLRITTKLLDEDGDVVRHSAGTSVVNGGPMLVRSGALDVTATADGFDHPGDPSWFYGFSAKRNPRTFAGTDAQGRTVLVTADGRSTSSLGLSLHETAQVAQALGLREAMNLDGGGSTTAVVDGQVVNSPSDATGERPVGDALLVLPR</sequence>
<evidence type="ECO:0000313" key="3">
    <source>
        <dbReference type="Proteomes" id="UP000281955"/>
    </source>
</evidence>
<dbReference type="Proteomes" id="UP000281955">
    <property type="component" value="Unassembled WGS sequence"/>
</dbReference>
<evidence type="ECO:0000313" key="2">
    <source>
        <dbReference type="EMBL" id="RKS80540.1"/>
    </source>
</evidence>
<proteinExistence type="predicted"/>
<dbReference type="Gene3D" id="3.30.70.1070">
    <property type="entry name" value="Sporulation related repeat"/>
    <property type="match status" value="1"/>
</dbReference>
<name>A0A420XUX4_9ACTN</name>
<dbReference type="InterPro" id="IPR007730">
    <property type="entry name" value="SPOR-like_dom"/>
</dbReference>
<evidence type="ECO:0000259" key="1">
    <source>
        <dbReference type="PROSITE" id="PS51724"/>
    </source>
</evidence>
<dbReference type="InParanoid" id="A0A420XUX4"/>
<dbReference type="InterPro" id="IPR018711">
    <property type="entry name" value="NAGPA"/>
</dbReference>
<dbReference type="Pfam" id="PF05036">
    <property type="entry name" value="SPOR"/>
    <property type="match status" value="1"/>
</dbReference>
<reference evidence="2 3" key="1">
    <citation type="submission" date="2018-10" db="EMBL/GenBank/DDBJ databases">
        <title>Genomic Encyclopedia of Archaeal and Bacterial Type Strains, Phase II (KMG-II): from individual species to whole genera.</title>
        <authorList>
            <person name="Goeker M."/>
        </authorList>
    </citation>
    <scope>NUCLEOTIDE SEQUENCE [LARGE SCALE GENOMIC DNA]</scope>
    <source>
        <strain evidence="2 3">RP-AC37</strain>
    </source>
</reference>
<dbReference type="RefSeq" id="WP_121192213.1">
    <property type="nucleotide sequence ID" value="NZ_RBWV01000009.1"/>
</dbReference>
<dbReference type="EMBL" id="RBWV01000009">
    <property type="protein sequence ID" value="RKS80540.1"/>
    <property type="molecule type" value="Genomic_DNA"/>
</dbReference>
<keyword evidence="3" id="KW-1185">Reference proteome</keyword>
<dbReference type="Pfam" id="PF09992">
    <property type="entry name" value="NAGPA"/>
    <property type="match status" value="1"/>
</dbReference>
<feature type="domain" description="SPOR" evidence="1">
    <location>
        <begin position="83"/>
        <end position="170"/>
    </location>
</feature>
<dbReference type="InterPro" id="IPR036680">
    <property type="entry name" value="SPOR-like_sf"/>
</dbReference>
<comment type="caution">
    <text evidence="2">The sequence shown here is derived from an EMBL/GenBank/DDBJ whole genome shotgun (WGS) entry which is preliminary data.</text>
</comment>
<gene>
    <name evidence="2" type="ORF">CLV35_0977</name>
</gene>
<dbReference type="AlphaFoldDB" id="A0A420XUX4"/>
<dbReference type="GO" id="GO:0042834">
    <property type="term" value="F:peptidoglycan binding"/>
    <property type="evidence" value="ECO:0007669"/>
    <property type="project" value="InterPro"/>
</dbReference>
<dbReference type="PANTHER" id="PTHR40446">
    <property type="entry name" value="N-ACETYLGLUCOSAMINE-1-PHOSPHODIESTER ALPHA-N-ACETYLGLUCOSAMINIDASE"/>
    <property type="match status" value="1"/>
</dbReference>
<dbReference type="PANTHER" id="PTHR40446:SF2">
    <property type="entry name" value="N-ACETYLGLUCOSAMINE-1-PHOSPHODIESTER ALPHA-N-ACETYLGLUCOSAMINIDASE"/>
    <property type="match status" value="1"/>
</dbReference>
<dbReference type="PROSITE" id="PS51724">
    <property type="entry name" value="SPOR"/>
    <property type="match status" value="1"/>
</dbReference>
<accession>A0A420XUX4</accession>
<dbReference type="OrthoDB" id="9809781at2"/>
<dbReference type="SUPFAM" id="SSF110997">
    <property type="entry name" value="Sporulation related repeat"/>
    <property type="match status" value="1"/>
</dbReference>